<dbReference type="InterPro" id="IPR050505">
    <property type="entry name" value="WDR55/POC1"/>
</dbReference>
<dbReference type="PANTHER" id="PTHR44019">
    <property type="entry name" value="WD REPEAT-CONTAINING PROTEIN 55"/>
    <property type="match status" value="1"/>
</dbReference>
<name>G0VBE9_NAUCA</name>
<evidence type="ECO:0000313" key="5">
    <source>
        <dbReference type="Proteomes" id="UP000001640"/>
    </source>
</evidence>
<feature type="repeat" description="WD" evidence="3">
    <location>
        <begin position="94"/>
        <end position="135"/>
    </location>
</feature>
<keyword evidence="1 3" id="KW-0853">WD repeat</keyword>
<dbReference type="InterPro" id="IPR001680">
    <property type="entry name" value="WD40_rpt"/>
</dbReference>
<dbReference type="PRINTS" id="PR00320">
    <property type="entry name" value="GPROTEINBRPT"/>
</dbReference>
<dbReference type="InParanoid" id="G0VBE9"/>
<dbReference type="GeneID" id="96901835"/>
<protein>
    <submittedName>
        <fullName evidence="4">Uncharacterized protein</fullName>
    </submittedName>
</protein>
<feature type="repeat" description="WD" evidence="3">
    <location>
        <begin position="53"/>
        <end position="83"/>
    </location>
</feature>
<keyword evidence="5" id="KW-1185">Reference proteome</keyword>
<accession>G0VBE9</accession>
<dbReference type="Gene3D" id="2.130.10.10">
    <property type="entry name" value="YVTN repeat-like/Quinoprotein amine dehydrogenase"/>
    <property type="match status" value="1"/>
</dbReference>
<evidence type="ECO:0000256" key="2">
    <source>
        <dbReference type="ARBA" id="ARBA00022737"/>
    </source>
</evidence>
<dbReference type="PROSITE" id="PS50082">
    <property type="entry name" value="WD_REPEATS_2"/>
    <property type="match status" value="4"/>
</dbReference>
<dbReference type="OrthoDB" id="674604at2759"/>
<dbReference type="PANTHER" id="PTHR44019:SF8">
    <property type="entry name" value="POC1 CENTRIOLAR PROTEIN HOMOLOG"/>
    <property type="match status" value="1"/>
</dbReference>
<evidence type="ECO:0000313" key="4">
    <source>
        <dbReference type="EMBL" id="CCC68275.1"/>
    </source>
</evidence>
<dbReference type="Proteomes" id="UP000001640">
    <property type="component" value="Chromosome 2"/>
</dbReference>
<dbReference type="RefSeq" id="XP_003674649.1">
    <property type="nucleotide sequence ID" value="XM_003674601.1"/>
</dbReference>
<dbReference type="KEGG" id="ncs:NCAS_0B01910"/>
<dbReference type="PROSITE" id="PS50294">
    <property type="entry name" value="WD_REPEATS_REGION"/>
    <property type="match status" value="3"/>
</dbReference>
<dbReference type="SMART" id="SM00320">
    <property type="entry name" value="WD40"/>
    <property type="match status" value="7"/>
</dbReference>
<feature type="repeat" description="WD" evidence="3">
    <location>
        <begin position="136"/>
        <end position="179"/>
    </location>
</feature>
<feature type="repeat" description="WD" evidence="3">
    <location>
        <begin position="195"/>
        <end position="229"/>
    </location>
</feature>
<dbReference type="Pfam" id="PF00400">
    <property type="entry name" value="WD40"/>
    <property type="match status" value="4"/>
</dbReference>
<dbReference type="HOGENOM" id="CLU_000288_57_1_1"/>
<reference evidence="4 5" key="1">
    <citation type="journal article" date="2011" name="Proc. Natl. Acad. Sci. U.S.A.">
        <title>Evolutionary erosion of yeast sex chromosomes by mating-type switching accidents.</title>
        <authorList>
            <person name="Gordon J.L."/>
            <person name="Armisen D."/>
            <person name="Proux-Wera E."/>
            <person name="Oheigeartaigh S.S."/>
            <person name="Byrne K.P."/>
            <person name="Wolfe K.H."/>
        </authorList>
    </citation>
    <scope>NUCLEOTIDE SEQUENCE [LARGE SCALE GENOMIC DNA]</scope>
    <source>
        <strain evidence="5">ATCC 76901 / BCRC 22586 / CBS 4309 / NBRC 1992 / NRRL Y-12630</strain>
    </source>
</reference>
<dbReference type="CDD" id="cd00200">
    <property type="entry name" value="WD40"/>
    <property type="match status" value="1"/>
</dbReference>
<dbReference type="OMA" id="NYALKCT"/>
<dbReference type="EMBL" id="HE576753">
    <property type="protein sequence ID" value="CCC68275.1"/>
    <property type="molecule type" value="Genomic_DNA"/>
</dbReference>
<evidence type="ECO:0000256" key="1">
    <source>
        <dbReference type="ARBA" id="ARBA00022574"/>
    </source>
</evidence>
<dbReference type="InterPro" id="IPR036322">
    <property type="entry name" value="WD40_repeat_dom_sf"/>
</dbReference>
<gene>
    <name evidence="4" type="primary">NCAS0B01910</name>
    <name evidence="4" type="ordered locus">NCAS_0B01910</name>
</gene>
<proteinExistence type="predicted"/>
<dbReference type="FunCoup" id="G0VBE9">
    <property type="interactions" value="89"/>
</dbReference>
<dbReference type="SUPFAM" id="SSF50978">
    <property type="entry name" value="WD40 repeat-like"/>
    <property type="match status" value="1"/>
</dbReference>
<dbReference type="STRING" id="1064592.G0VBE9"/>
<keyword evidence="2" id="KW-0677">Repeat</keyword>
<dbReference type="InterPro" id="IPR015943">
    <property type="entry name" value="WD40/YVTN_repeat-like_dom_sf"/>
</dbReference>
<sequence length="325" mass="35985">MFTTLLSIPLLEESRGHCTCARFSPNGRLIAVTQLTQILIYDLQTRAIHSIIPTSHVAPISEVAWSPDNQCLASASDDFTIEITHLTHGCLHRLMGHTAPVISLTYNDSGNLLFTSSMDESIKIWDTFHGAILKTISAHSESVVSLSICPDRDSSVLASGSFDGLIRLFDTRTGHCLKTLTYDKDWKSDDGVVPISQVRFSPNGKFLLVSSFDGIVKIWDCVRGYVVRTFKPSDGESVALKHCCGIDFLAQEGSNSEKLPTPLVVSGYETGQIYCWDSNTKELLYSSANDDLHHVNSPIMSIHCYKNLMCSLSLNGECYVWQWTP</sequence>
<dbReference type="eggNOG" id="KOG0266">
    <property type="taxonomic scope" value="Eukaryota"/>
</dbReference>
<dbReference type="InterPro" id="IPR020472">
    <property type="entry name" value="WD40_PAC1"/>
</dbReference>
<organism evidence="4 5">
    <name type="scientific">Naumovozyma castellii</name>
    <name type="common">Yeast</name>
    <name type="synonym">Saccharomyces castellii</name>
    <dbReference type="NCBI Taxonomy" id="27288"/>
    <lineage>
        <taxon>Eukaryota</taxon>
        <taxon>Fungi</taxon>
        <taxon>Dikarya</taxon>
        <taxon>Ascomycota</taxon>
        <taxon>Saccharomycotina</taxon>
        <taxon>Saccharomycetes</taxon>
        <taxon>Saccharomycetales</taxon>
        <taxon>Saccharomycetaceae</taxon>
        <taxon>Naumovozyma</taxon>
    </lineage>
</organism>
<dbReference type="AlphaFoldDB" id="G0VBE9"/>
<evidence type="ECO:0000256" key="3">
    <source>
        <dbReference type="PROSITE-ProRule" id="PRU00221"/>
    </source>
</evidence>
<reference key="2">
    <citation type="submission" date="2011-08" db="EMBL/GenBank/DDBJ databases">
        <title>Genome sequence of Naumovozyma castellii.</title>
        <authorList>
            <person name="Gordon J.L."/>
            <person name="Armisen D."/>
            <person name="Proux-Wera E."/>
            <person name="OhEigeartaigh S.S."/>
            <person name="Byrne K.P."/>
            <person name="Wolfe K.H."/>
        </authorList>
    </citation>
    <scope>NUCLEOTIDE SEQUENCE</scope>
    <source>
        <strain>Type strain:CBS 4309</strain>
    </source>
</reference>